<dbReference type="GO" id="GO:0005615">
    <property type="term" value="C:extracellular space"/>
    <property type="evidence" value="ECO:0007669"/>
    <property type="project" value="TreeGrafter"/>
</dbReference>
<evidence type="ECO:0000259" key="4">
    <source>
        <dbReference type="PROSITE" id="PS52035"/>
    </source>
</evidence>
<dbReference type="EMBL" id="JAGTTL010000017">
    <property type="protein sequence ID" value="KAK6309498.1"/>
    <property type="molecule type" value="Genomic_DNA"/>
</dbReference>
<dbReference type="GO" id="GO:0008270">
    <property type="term" value="F:zinc ion binding"/>
    <property type="evidence" value="ECO:0007669"/>
    <property type="project" value="InterPro"/>
</dbReference>
<evidence type="ECO:0000256" key="3">
    <source>
        <dbReference type="PROSITE-ProRule" id="PRU01379"/>
    </source>
</evidence>
<dbReference type="GO" id="GO:0004181">
    <property type="term" value="F:metallocarboxypeptidase activity"/>
    <property type="evidence" value="ECO:0007669"/>
    <property type="project" value="InterPro"/>
</dbReference>
<dbReference type="GO" id="GO:0006508">
    <property type="term" value="P:proteolysis"/>
    <property type="evidence" value="ECO:0007669"/>
    <property type="project" value="InterPro"/>
</dbReference>
<dbReference type="InterPro" id="IPR000834">
    <property type="entry name" value="Peptidase_M14"/>
</dbReference>
<feature type="active site" description="Proton donor/acceptor" evidence="3">
    <location>
        <position position="132"/>
    </location>
</feature>
<comment type="cofactor">
    <cofactor evidence="1">
        <name>Zn(2+)</name>
        <dbReference type="ChEBI" id="CHEBI:29105"/>
    </cofactor>
</comment>
<evidence type="ECO:0000313" key="6">
    <source>
        <dbReference type="Proteomes" id="UP001356427"/>
    </source>
</evidence>
<organism evidence="5 6">
    <name type="scientific">Coregonus suidteri</name>
    <dbReference type="NCBI Taxonomy" id="861788"/>
    <lineage>
        <taxon>Eukaryota</taxon>
        <taxon>Metazoa</taxon>
        <taxon>Chordata</taxon>
        <taxon>Craniata</taxon>
        <taxon>Vertebrata</taxon>
        <taxon>Euteleostomi</taxon>
        <taxon>Actinopterygii</taxon>
        <taxon>Neopterygii</taxon>
        <taxon>Teleostei</taxon>
        <taxon>Protacanthopterygii</taxon>
        <taxon>Salmoniformes</taxon>
        <taxon>Salmonidae</taxon>
        <taxon>Coregoninae</taxon>
        <taxon>Coregonus</taxon>
    </lineage>
</organism>
<dbReference type="PANTHER" id="PTHR11705:SF19">
    <property type="entry name" value="CARBOXYPEPTIDASE O"/>
    <property type="match status" value="1"/>
</dbReference>
<evidence type="ECO:0000256" key="2">
    <source>
        <dbReference type="ARBA" id="ARBA00005988"/>
    </source>
</evidence>
<gene>
    <name evidence="5" type="ORF">J4Q44_G00193790</name>
</gene>
<evidence type="ECO:0000313" key="5">
    <source>
        <dbReference type="EMBL" id="KAK6309498.1"/>
    </source>
</evidence>
<name>A0AAN8QSL3_9TELE</name>
<dbReference type="Proteomes" id="UP001356427">
    <property type="component" value="Unassembled WGS sequence"/>
</dbReference>
<evidence type="ECO:0000256" key="1">
    <source>
        <dbReference type="ARBA" id="ARBA00001947"/>
    </source>
</evidence>
<dbReference type="PROSITE" id="PS52035">
    <property type="entry name" value="PEPTIDASE_M14"/>
    <property type="match status" value="1"/>
</dbReference>
<protein>
    <recommendedName>
        <fullName evidence="4">Peptidase M14 domain-containing protein</fullName>
    </recommendedName>
</protein>
<comment type="similarity">
    <text evidence="2 3">Belongs to the peptidase M14 family.</text>
</comment>
<dbReference type="SUPFAM" id="SSF53187">
    <property type="entry name" value="Zn-dependent exopeptidases"/>
    <property type="match status" value="1"/>
</dbReference>
<dbReference type="PANTHER" id="PTHR11705">
    <property type="entry name" value="PROTEASE FAMILY M14 CARBOXYPEPTIDASE A,B"/>
    <property type="match status" value="1"/>
</dbReference>
<dbReference type="Gene3D" id="3.40.630.10">
    <property type="entry name" value="Zn peptidases"/>
    <property type="match status" value="1"/>
</dbReference>
<accession>A0AAN8QSL3</accession>
<dbReference type="Pfam" id="PF00246">
    <property type="entry name" value="Peptidase_M14"/>
    <property type="match status" value="1"/>
</dbReference>
<reference evidence="5 6" key="1">
    <citation type="submission" date="2021-04" db="EMBL/GenBank/DDBJ databases">
        <authorList>
            <person name="De Guttry C."/>
            <person name="Zahm M."/>
            <person name="Klopp C."/>
            <person name="Cabau C."/>
            <person name="Louis A."/>
            <person name="Berthelot C."/>
            <person name="Parey E."/>
            <person name="Roest Crollius H."/>
            <person name="Montfort J."/>
            <person name="Robinson-Rechavi M."/>
            <person name="Bucao C."/>
            <person name="Bouchez O."/>
            <person name="Gislard M."/>
            <person name="Lluch J."/>
            <person name="Milhes M."/>
            <person name="Lampietro C."/>
            <person name="Lopez Roques C."/>
            <person name="Donnadieu C."/>
            <person name="Braasch I."/>
            <person name="Desvignes T."/>
            <person name="Postlethwait J."/>
            <person name="Bobe J."/>
            <person name="Wedekind C."/>
            <person name="Guiguen Y."/>
        </authorList>
    </citation>
    <scope>NUCLEOTIDE SEQUENCE [LARGE SCALE GENOMIC DNA]</scope>
    <source>
        <strain evidence="5">Cs_M1</strain>
        <tissue evidence="5">Blood</tissue>
    </source>
</reference>
<comment type="caution">
    <text evidence="5">The sequence shown here is derived from an EMBL/GenBank/DDBJ whole genome shotgun (WGS) entry which is preliminary data.</text>
</comment>
<feature type="domain" description="Peptidase M14" evidence="4">
    <location>
        <begin position="1"/>
        <end position="166"/>
    </location>
</feature>
<dbReference type="AlphaFoldDB" id="A0AAN8QSL3"/>
<sequence length="172" mass="19407">MESQAVTEFLGSRTDDILCYLTIHSSGQLILLPYGHPQIQATHRYRPPTDTGHPQIQATHRYRPPTDTGHPQIQTTNYDELVKVGKAAAELTKSVHGMNYRMGTSPQVLYPNSGSSRDWAHLIGIPFSYTFELRDKGQFGHLLPEYQIQPSCEEAFVGALSIITYVHDKTFY</sequence>
<proteinExistence type="inferred from homology"/>
<keyword evidence="6" id="KW-1185">Reference proteome</keyword>